<keyword evidence="4" id="KW-0645">Protease</keyword>
<dbReference type="InterPro" id="IPR009045">
    <property type="entry name" value="Zn_M74/Hedgehog-like"/>
</dbReference>
<keyword evidence="4" id="KW-0378">Hydrolase</keyword>
<dbReference type="CDD" id="cd14852">
    <property type="entry name" value="LD-carboxypeptidase"/>
    <property type="match status" value="1"/>
</dbReference>
<dbReference type="RefSeq" id="WP_078024370.1">
    <property type="nucleotide sequence ID" value="NZ_MRAD01000007.1"/>
</dbReference>
<dbReference type="SUPFAM" id="SSF55166">
    <property type="entry name" value="Hedgehog/DD-peptidase"/>
    <property type="match status" value="1"/>
</dbReference>
<dbReference type="EMBL" id="MRAE01000035">
    <property type="protein sequence ID" value="OOO64173.1"/>
    <property type="molecule type" value="Genomic_DNA"/>
</dbReference>
<evidence type="ECO:0000313" key="3">
    <source>
        <dbReference type="EMBL" id="OOO62216.1"/>
    </source>
</evidence>
<keyword evidence="4" id="KW-0121">Carboxypeptidase</keyword>
<dbReference type="STRING" id="1962263.BS637_08845"/>
<dbReference type="PANTHER" id="PTHR34385:SF1">
    <property type="entry name" value="PEPTIDOGLYCAN L-ALANYL-D-GLUTAMATE ENDOPEPTIDASE CWLK"/>
    <property type="match status" value="1"/>
</dbReference>
<dbReference type="OrthoDB" id="9792074at2"/>
<dbReference type="Proteomes" id="UP000190256">
    <property type="component" value="Unassembled WGS sequence"/>
</dbReference>
<reference evidence="4 6" key="2">
    <citation type="submission" date="2016-12" db="EMBL/GenBank/DDBJ databases">
        <title>Clostridium tepidum sp. nov., a close relative of Clostridium sporogenes and Clostridium botulinum Group I.</title>
        <authorList>
            <person name="Dobritsa A.P."/>
            <person name="Kutumbaka K.K."/>
            <person name="Werner K."/>
            <person name="Wiedmann M."/>
            <person name="Asmus A."/>
            <person name="Samadpour M."/>
        </authorList>
    </citation>
    <scope>NUCLEOTIDE SEQUENCE [LARGE SCALE GENOMIC DNA]</scope>
    <source>
        <strain evidence="4 6">IEH 97212</strain>
    </source>
</reference>
<sequence>MRSIRKKKKVLKRVNFVVIIVIILCTIQITSNKYHRSLKTEKTKVVKANKNNSNKGNSEQKVEKKSNNKNDNDSKDYSKKSNKKIDKKESNNKNLNQRLLLVNRDNRLDENYFPRDLTVPNVRFLGNRNFQIKRLRREASEALENLFQEAKKENIILLGVSGYRNYNYQVNVYNNSVYRNGKEHADNYVAQPGASEHQTGLAMDIVSTEYINLDENFVNTKAYKWLKQNCYKHGFIIRYPKEKEYVTGYKFEPWHIRYVGVEVATEIMNRGITLEEYIQENKAK</sequence>
<dbReference type="GO" id="GO:0006508">
    <property type="term" value="P:proteolysis"/>
    <property type="evidence" value="ECO:0007669"/>
    <property type="project" value="InterPro"/>
</dbReference>
<feature type="domain" description="D-alanyl-D-alanine carboxypeptidase-like core" evidence="2">
    <location>
        <begin position="134"/>
        <end position="260"/>
    </location>
</feature>
<evidence type="ECO:0000313" key="4">
    <source>
        <dbReference type="EMBL" id="OOO64173.1"/>
    </source>
</evidence>
<name>A0A1S9I1H2_9CLOT</name>
<dbReference type="PANTHER" id="PTHR34385">
    <property type="entry name" value="D-ALANYL-D-ALANINE CARBOXYPEPTIDASE"/>
    <property type="match status" value="1"/>
</dbReference>
<accession>A0A1S9I1H2</accession>
<dbReference type="Proteomes" id="UP000190206">
    <property type="component" value="Unassembled WGS sequence"/>
</dbReference>
<comment type="caution">
    <text evidence="4">The sequence shown here is derived from an EMBL/GenBank/DDBJ whole genome shotgun (WGS) entry which is preliminary data.</text>
</comment>
<evidence type="ECO:0000259" key="2">
    <source>
        <dbReference type="Pfam" id="PF02557"/>
    </source>
</evidence>
<feature type="compositionally biased region" description="Low complexity" evidence="1">
    <location>
        <begin position="46"/>
        <end position="57"/>
    </location>
</feature>
<dbReference type="GO" id="GO:0004180">
    <property type="term" value="F:carboxypeptidase activity"/>
    <property type="evidence" value="ECO:0007669"/>
    <property type="project" value="UniProtKB-KW"/>
</dbReference>
<dbReference type="Gene3D" id="3.30.1380.10">
    <property type="match status" value="1"/>
</dbReference>
<evidence type="ECO:0000256" key="1">
    <source>
        <dbReference type="SAM" id="MobiDB-lite"/>
    </source>
</evidence>
<feature type="region of interest" description="Disordered" evidence="1">
    <location>
        <begin position="45"/>
        <end position="98"/>
    </location>
</feature>
<reference evidence="3 5" key="1">
    <citation type="submission" date="2016-12" db="EMBL/GenBank/DDBJ databases">
        <title>Clostridium tepidum sp. nov., a close relative of Clostridium sporogenes and Clostridium botulinum Group I.</title>
        <authorList>
            <person name="Dobritsa A.P."/>
            <person name="Kutumbaka K."/>
            <person name="Werner K."/>
            <person name="Samadpour M."/>
        </authorList>
    </citation>
    <scope>NUCLEOTIDE SEQUENCE [LARGE SCALE GENOMIC DNA]</scope>
    <source>
        <strain evidence="3 5">PE</strain>
    </source>
</reference>
<gene>
    <name evidence="3" type="ORF">BS637_08845</name>
    <name evidence="4" type="ORF">BS638_11645</name>
</gene>
<dbReference type="InterPro" id="IPR058193">
    <property type="entry name" value="VanY/YodJ_core_dom"/>
</dbReference>
<keyword evidence="5" id="KW-1185">Reference proteome</keyword>
<dbReference type="Pfam" id="PF02557">
    <property type="entry name" value="VanY"/>
    <property type="match status" value="1"/>
</dbReference>
<dbReference type="EMBL" id="MRAD01000007">
    <property type="protein sequence ID" value="OOO62216.1"/>
    <property type="molecule type" value="Genomic_DNA"/>
</dbReference>
<dbReference type="InterPro" id="IPR052179">
    <property type="entry name" value="DD-CPase-like"/>
</dbReference>
<organism evidence="4 6">
    <name type="scientific">Clostridium tepidum</name>
    <dbReference type="NCBI Taxonomy" id="1962263"/>
    <lineage>
        <taxon>Bacteria</taxon>
        <taxon>Bacillati</taxon>
        <taxon>Bacillota</taxon>
        <taxon>Clostridia</taxon>
        <taxon>Eubacteriales</taxon>
        <taxon>Clostridiaceae</taxon>
        <taxon>Clostridium</taxon>
    </lineage>
</organism>
<evidence type="ECO:0000313" key="6">
    <source>
        <dbReference type="Proteomes" id="UP000190256"/>
    </source>
</evidence>
<dbReference type="InterPro" id="IPR003709">
    <property type="entry name" value="VanY-like_core_dom"/>
</dbReference>
<protein>
    <submittedName>
        <fullName evidence="4">D-alanyl-D-alanine carboxypeptidase</fullName>
    </submittedName>
</protein>
<evidence type="ECO:0000313" key="5">
    <source>
        <dbReference type="Proteomes" id="UP000190206"/>
    </source>
</evidence>
<dbReference type="AlphaFoldDB" id="A0A1S9I1H2"/>
<feature type="compositionally biased region" description="Basic and acidic residues" evidence="1">
    <location>
        <begin position="58"/>
        <end position="91"/>
    </location>
</feature>
<proteinExistence type="predicted"/>